<organism evidence="1 2">
    <name type="scientific">Thalassoglobus polymorphus</name>
    <dbReference type="NCBI Taxonomy" id="2527994"/>
    <lineage>
        <taxon>Bacteria</taxon>
        <taxon>Pseudomonadati</taxon>
        <taxon>Planctomycetota</taxon>
        <taxon>Planctomycetia</taxon>
        <taxon>Planctomycetales</taxon>
        <taxon>Planctomycetaceae</taxon>
        <taxon>Thalassoglobus</taxon>
    </lineage>
</organism>
<name>A0A517QHX2_9PLAN</name>
<evidence type="ECO:0000313" key="2">
    <source>
        <dbReference type="Proteomes" id="UP000315724"/>
    </source>
</evidence>
<keyword evidence="2" id="KW-1185">Reference proteome</keyword>
<evidence type="ECO:0000313" key="1">
    <source>
        <dbReference type="EMBL" id="QDT31231.1"/>
    </source>
</evidence>
<sequence length="94" mass="11039">MQHAQDFANGLRAKDVIAAMQKEGFDITTRRGFKKANYWWHRRVFTRAIKNIHDKSPGFKNLEEYVDDIYNAYKRAGGDLSLDEIYNGKFEGFF</sequence>
<accession>A0A517QHX2</accession>
<dbReference type="RefSeq" id="WP_145195653.1">
    <property type="nucleotide sequence ID" value="NZ_CP036267.1"/>
</dbReference>
<reference evidence="1 2" key="1">
    <citation type="submission" date="2019-02" db="EMBL/GenBank/DDBJ databases">
        <title>Deep-cultivation of Planctomycetes and their phenomic and genomic characterization uncovers novel biology.</title>
        <authorList>
            <person name="Wiegand S."/>
            <person name="Jogler M."/>
            <person name="Boedeker C."/>
            <person name="Pinto D."/>
            <person name="Vollmers J."/>
            <person name="Rivas-Marin E."/>
            <person name="Kohn T."/>
            <person name="Peeters S.H."/>
            <person name="Heuer A."/>
            <person name="Rast P."/>
            <person name="Oberbeckmann S."/>
            <person name="Bunk B."/>
            <person name="Jeske O."/>
            <person name="Meyerdierks A."/>
            <person name="Storesund J.E."/>
            <person name="Kallscheuer N."/>
            <person name="Luecker S."/>
            <person name="Lage O.M."/>
            <person name="Pohl T."/>
            <person name="Merkel B.J."/>
            <person name="Hornburger P."/>
            <person name="Mueller R.-W."/>
            <person name="Bruemmer F."/>
            <person name="Labrenz M."/>
            <person name="Spormann A.M."/>
            <person name="Op den Camp H."/>
            <person name="Overmann J."/>
            <person name="Amann R."/>
            <person name="Jetten M.S.M."/>
            <person name="Mascher T."/>
            <person name="Medema M.H."/>
            <person name="Devos D.P."/>
            <person name="Kaster A.-K."/>
            <person name="Ovreas L."/>
            <person name="Rohde M."/>
            <person name="Galperin M.Y."/>
            <person name="Jogler C."/>
        </authorList>
    </citation>
    <scope>NUCLEOTIDE SEQUENCE [LARGE SCALE GENOMIC DNA]</scope>
    <source>
        <strain evidence="1 2">Mal48</strain>
    </source>
</reference>
<dbReference type="KEGG" id="tpol:Mal48_04630"/>
<dbReference type="Proteomes" id="UP000315724">
    <property type="component" value="Chromosome"/>
</dbReference>
<proteinExistence type="predicted"/>
<gene>
    <name evidence="1" type="ORF">Mal48_04630</name>
</gene>
<dbReference type="AlphaFoldDB" id="A0A517QHX2"/>
<protein>
    <submittedName>
        <fullName evidence="1">Uncharacterized protein</fullName>
    </submittedName>
</protein>
<dbReference type="EMBL" id="CP036267">
    <property type="protein sequence ID" value="QDT31231.1"/>
    <property type="molecule type" value="Genomic_DNA"/>
</dbReference>